<dbReference type="Gene3D" id="3.40.367.20">
    <property type="match status" value="1"/>
</dbReference>
<proteinExistence type="predicted"/>
<dbReference type="GO" id="GO:0006096">
    <property type="term" value="P:glycolytic process"/>
    <property type="evidence" value="ECO:0007669"/>
    <property type="project" value="InterPro"/>
</dbReference>
<dbReference type="EMBL" id="LJSK01000046">
    <property type="protein sequence ID" value="KPI88594.1"/>
    <property type="molecule type" value="Genomic_DNA"/>
</dbReference>
<dbReference type="GO" id="GO:0005536">
    <property type="term" value="F:D-glucose binding"/>
    <property type="evidence" value="ECO:0007669"/>
    <property type="project" value="InterPro"/>
</dbReference>
<protein>
    <submittedName>
        <fullName evidence="3">Glucokinase 1-like protein</fullName>
    </submittedName>
</protein>
<dbReference type="InterPro" id="IPR043129">
    <property type="entry name" value="ATPase_NBD"/>
</dbReference>
<organism evidence="3 4">
    <name type="scientific">Leptomonas seymouri</name>
    <dbReference type="NCBI Taxonomy" id="5684"/>
    <lineage>
        <taxon>Eukaryota</taxon>
        <taxon>Discoba</taxon>
        <taxon>Euglenozoa</taxon>
        <taxon>Kinetoplastea</taxon>
        <taxon>Metakinetoplastina</taxon>
        <taxon>Trypanosomatida</taxon>
        <taxon>Trypanosomatidae</taxon>
        <taxon>Leishmaniinae</taxon>
        <taxon>Leptomonas</taxon>
    </lineage>
</organism>
<dbReference type="PANTHER" id="PTHR47450:SF1">
    <property type="entry name" value="GLUCOKINASE"/>
    <property type="match status" value="1"/>
</dbReference>
<evidence type="ECO:0000313" key="3">
    <source>
        <dbReference type="EMBL" id="KPI88594.1"/>
    </source>
</evidence>
<evidence type="ECO:0000256" key="2">
    <source>
        <dbReference type="ARBA" id="ARBA00022777"/>
    </source>
</evidence>
<dbReference type="AlphaFoldDB" id="A0A0N1HZF4"/>
<dbReference type="GO" id="GO:0004340">
    <property type="term" value="F:glucokinase activity"/>
    <property type="evidence" value="ECO:0007669"/>
    <property type="project" value="InterPro"/>
</dbReference>
<accession>A0A0N1HZF4</accession>
<dbReference type="SUPFAM" id="SSF53067">
    <property type="entry name" value="Actin-like ATPase domain"/>
    <property type="match status" value="1"/>
</dbReference>
<keyword evidence="1" id="KW-0808">Transferase</keyword>
<dbReference type="OrthoDB" id="10257118at2759"/>
<comment type="caution">
    <text evidence="3">The sequence shown here is derived from an EMBL/GenBank/DDBJ whole genome shotgun (WGS) entry which is preliminary data.</text>
</comment>
<gene>
    <name evidence="3" type="ORF">ABL78_2327</name>
</gene>
<dbReference type="GO" id="GO:0005524">
    <property type="term" value="F:ATP binding"/>
    <property type="evidence" value="ECO:0007669"/>
    <property type="project" value="InterPro"/>
</dbReference>
<keyword evidence="2 3" id="KW-0418">Kinase</keyword>
<dbReference type="VEuPathDB" id="TriTrypDB:Lsey_0046_0300"/>
<dbReference type="PANTHER" id="PTHR47450">
    <property type="entry name" value="GLUCOKINASE"/>
    <property type="match status" value="1"/>
</dbReference>
<dbReference type="Gene3D" id="3.30.420.40">
    <property type="match status" value="1"/>
</dbReference>
<evidence type="ECO:0000313" key="4">
    <source>
        <dbReference type="Proteomes" id="UP000038009"/>
    </source>
</evidence>
<evidence type="ECO:0000256" key="1">
    <source>
        <dbReference type="ARBA" id="ARBA00022679"/>
    </source>
</evidence>
<dbReference type="Pfam" id="PF02685">
    <property type="entry name" value="Glucokinase"/>
    <property type="match status" value="1"/>
</dbReference>
<sequence length="407" mass="43992">MAQTDEIQLSELASILSAESWSTGPIYVVCDIGGTNARIGFAQATKQGRGLQVTYVHFRVTKKDVRQLVEFFALVLQEIKTKLPNQGASFLSRITSGAVSVPGPVTNSKVAGPFNNLKGIANLEDYPEELFPKGRSALLNDLEAGGYGVLALSNAGLLAKYFKVMWKGSQWDAMSGGKAPGTTIGKGRCVIAAPGTGLGSSLIHYMGISDSYIVLPLETGSTSMAWCTNKDGEYARTLAAFQASKRPEITPEVPPHWESATNGNGLQFNYAYEFDGTKTSSTSPHFGKTAPQVAKLAKNSSDPAALAAMERLYKNLMGFCGEATMGFMPLTFVLMGDTIASNSFYFDDPARLKALQARLYEHTMERPYGFISRTTFLRQVRSVNLNLVGCLGFGTQLSKPEKTQSHL</sequence>
<keyword evidence="4" id="KW-1185">Reference proteome</keyword>
<dbReference type="OMA" id="WSTGPIY"/>
<reference evidence="3 4" key="1">
    <citation type="journal article" date="2015" name="PLoS Pathog.">
        <title>Leptomonas seymouri: Adaptations to the Dixenous Life Cycle Analyzed by Genome Sequencing, Transcriptome Profiling and Co-infection with Leishmania donovani.</title>
        <authorList>
            <person name="Kraeva N."/>
            <person name="Butenko A."/>
            <person name="Hlavacova J."/>
            <person name="Kostygov A."/>
            <person name="Myskova J."/>
            <person name="Grybchuk D."/>
            <person name="Lestinova T."/>
            <person name="Votypka J."/>
            <person name="Volf P."/>
            <person name="Opperdoes F."/>
            <person name="Flegontov P."/>
            <person name="Lukes J."/>
            <person name="Yurchenko V."/>
        </authorList>
    </citation>
    <scope>NUCLEOTIDE SEQUENCE [LARGE SCALE GENOMIC DNA]</scope>
    <source>
        <strain evidence="3 4">ATCC 30220</strain>
    </source>
</reference>
<dbReference type="Proteomes" id="UP000038009">
    <property type="component" value="Unassembled WGS sequence"/>
</dbReference>
<dbReference type="InterPro" id="IPR003836">
    <property type="entry name" value="Glucokinase"/>
</dbReference>
<dbReference type="CDD" id="cd24008">
    <property type="entry name" value="ASKHA_NBD_GLK"/>
    <property type="match status" value="1"/>
</dbReference>
<name>A0A0N1HZF4_LEPSE</name>